<protein>
    <recommendedName>
        <fullName evidence="4">GDYXXLXY domain-containing protein</fullName>
    </recommendedName>
</protein>
<evidence type="ECO:0008006" key="4">
    <source>
        <dbReference type="Google" id="ProtNLM"/>
    </source>
</evidence>
<keyword evidence="3" id="KW-1185">Reference proteome</keyword>
<evidence type="ECO:0000256" key="1">
    <source>
        <dbReference type="SAM" id="Phobius"/>
    </source>
</evidence>
<dbReference type="Proteomes" id="UP001138793">
    <property type="component" value="Unassembled WGS sequence"/>
</dbReference>
<evidence type="ECO:0000313" key="3">
    <source>
        <dbReference type="Proteomes" id="UP001138793"/>
    </source>
</evidence>
<keyword evidence="1" id="KW-1133">Transmembrane helix</keyword>
<accession>A0A9X0YTA4</accession>
<proteinExistence type="predicted"/>
<keyword evidence="1" id="KW-0472">Membrane</keyword>
<dbReference type="RefSeq" id="WP_149474559.1">
    <property type="nucleotide sequence ID" value="NZ_JAGGMB010000002.1"/>
</dbReference>
<reference evidence="2" key="1">
    <citation type="submission" date="2021-03" db="EMBL/GenBank/DDBJ databases">
        <title>Genomic Encyclopedia of Type Strains, Phase IV (KMG-IV): sequencing the most valuable type-strain genomes for metagenomic binning, comparative biology and taxonomic classification.</title>
        <authorList>
            <person name="Goeker M."/>
        </authorList>
    </citation>
    <scope>NUCLEOTIDE SEQUENCE</scope>
    <source>
        <strain evidence="2">DSM 107338</strain>
    </source>
</reference>
<dbReference type="AlphaFoldDB" id="A0A9X0YTA4"/>
<organism evidence="2 3">
    <name type="scientific">Oceanobacillus polygoni</name>
    <dbReference type="NCBI Taxonomy" id="1235259"/>
    <lineage>
        <taxon>Bacteria</taxon>
        <taxon>Bacillati</taxon>
        <taxon>Bacillota</taxon>
        <taxon>Bacilli</taxon>
        <taxon>Bacillales</taxon>
        <taxon>Bacillaceae</taxon>
        <taxon>Oceanobacillus</taxon>
    </lineage>
</organism>
<evidence type="ECO:0000313" key="2">
    <source>
        <dbReference type="EMBL" id="MBP2076621.1"/>
    </source>
</evidence>
<name>A0A9X0YTA4_9BACI</name>
<comment type="caution">
    <text evidence="2">The sequence shown here is derived from an EMBL/GenBank/DDBJ whole genome shotgun (WGS) entry which is preliminary data.</text>
</comment>
<keyword evidence="1" id="KW-0812">Transmembrane</keyword>
<sequence>MKRLLFYLLLILQIAILFLFGVQYYFIDDYGRTVQLLSKHEEMTDTYGSYNQHTAYIDYEINFIAADAWEIAEEVDYNTKIYVLLDADSDGVFHVVKATDRKIDAEQDQVVFQGKYQYYNDMQKEYHVTYGIESFHPDFDFDHSGRNQSRITVQLAPWGQKKVTHIENLQ</sequence>
<dbReference type="OrthoDB" id="4868247at2"/>
<dbReference type="EMBL" id="JAGGMB010000002">
    <property type="protein sequence ID" value="MBP2076621.1"/>
    <property type="molecule type" value="Genomic_DNA"/>
</dbReference>
<gene>
    <name evidence="2" type="ORF">J2Z64_000833</name>
</gene>
<feature type="transmembrane region" description="Helical" evidence="1">
    <location>
        <begin position="6"/>
        <end position="27"/>
    </location>
</feature>